<evidence type="ECO:0000256" key="1">
    <source>
        <dbReference type="SAM" id="MobiDB-lite"/>
    </source>
</evidence>
<feature type="compositionally biased region" description="Polar residues" evidence="1">
    <location>
        <begin position="76"/>
        <end position="90"/>
    </location>
</feature>
<proteinExistence type="predicted"/>
<dbReference type="EMBL" id="BGPR01000608">
    <property type="protein sequence ID" value="GBM28296.1"/>
    <property type="molecule type" value="Genomic_DNA"/>
</dbReference>
<dbReference type="Proteomes" id="UP000499080">
    <property type="component" value="Unassembled WGS sequence"/>
</dbReference>
<evidence type="ECO:0000313" key="2">
    <source>
        <dbReference type="EMBL" id="GBM28296.1"/>
    </source>
</evidence>
<comment type="caution">
    <text evidence="2">The sequence shown here is derived from an EMBL/GenBank/DDBJ whole genome shotgun (WGS) entry which is preliminary data.</text>
</comment>
<keyword evidence="3" id="KW-1185">Reference proteome</keyword>
<sequence>MTMTTPELGPRSPKFRPTPMERRLAHGVKFIVNQAYIHGGSSAKSGFEPGTFCPRRRGFVNSPHWSPKKGGLLHPKTTQTDSIETTGQNT</sequence>
<dbReference type="AlphaFoldDB" id="A0A4Y2EJ50"/>
<reference evidence="2 3" key="1">
    <citation type="journal article" date="2019" name="Sci. Rep.">
        <title>Orb-weaving spider Araneus ventricosus genome elucidates the spidroin gene catalogue.</title>
        <authorList>
            <person name="Kono N."/>
            <person name="Nakamura H."/>
            <person name="Ohtoshi R."/>
            <person name="Moran D.A.P."/>
            <person name="Shinohara A."/>
            <person name="Yoshida Y."/>
            <person name="Fujiwara M."/>
            <person name="Mori M."/>
            <person name="Tomita M."/>
            <person name="Arakawa K."/>
        </authorList>
    </citation>
    <scope>NUCLEOTIDE SEQUENCE [LARGE SCALE GENOMIC DNA]</scope>
</reference>
<feature type="region of interest" description="Disordered" evidence="1">
    <location>
        <begin position="58"/>
        <end position="90"/>
    </location>
</feature>
<accession>A0A4Y2EJ50</accession>
<protein>
    <submittedName>
        <fullName evidence="2">Uncharacterized protein</fullName>
    </submittedName>
</protein>
<name>A0A4Y2EJ50_ARAVE</name>
<evidence type="ECO:0000313" key="3">
    <source>
        <dbReference type="Proteomes" id="UP000499080"/>
    </source>
</evidence>
<gene>
    <name evidence="2" type="ORF">AVEN_233172_1</name>
</gene>
<organism evidence="2 3">
    <name type="scientific">Araneus ventricosus</name>
    <name type="common">Orbweaver spider</name>
    <name type="synonym">Epeira ventricosa</name>
    <dbReference type="NCBI Taxonomy" id="182803"/>
    <lineage>
        <taxon>Eukaryota</taxon>
        <taxon>Metazoa</taxon>
        <taxon>Ecdysozoa</taxon>
        <taxon>Arthropoda</taxon>
        <taxon>Chelicerata</taxon>
        <taxon>Arachnida</taxon>
        <taxon>Araneae</taxon>
        <taxon>Araneomorphae</taxon>
        <taxon>Entelegynae</taxon>
        <taxon>Araneoidea</taxon>
        <taxon>Araneidae</taxon>
        <taxon>Araneus</taxon>
    </lineage>
</organism>